<feature type="signal peptide" evidence="2">
    <location>
        <begin position="1"/>
        <end position="23"/>
    </location>
</feature>
<protein>
    <submittedName>
        <fullName evidence="3">Uncharacterized protein</fullName>
    </submittedName>
</protein>
<feature type="region of interest" description="Disordered" evidence="1">
    <location>
        <begin position="305"/>
        <end position="443"/>
    </location>
</feature>
<feature type="compositionally biased region" description="Polar residues" evidence="1">
    <location>
        <begin position="375"/>
        <end position="387"/>
    </location>
</feature>
<evidence type="ECO:0000313" key="4">
    <source>
        <dbReference type="Proteomes" id="UP000326799"/>
    </source>
</evidence>
<dbReference type="AlphaFoldDB" id="A0A5N6E7L5"/>
<evidence type="ECO:0000313" key="3">
    <source>
        <dbReference type="EMBL" id="KAB8213562.1"/>
    </source>
</evidence>
<proteinExistence type="predicted"/>
<dbReference type="EMBL" id="ML733595">
    <property type="protein sequence ID" value="KAB8213562.1"/>
    <property type="molecule type" value="Genomic_DNA"/>
</dbReference>
<evidence type="ECO:0000256" key="1">
    <source>
        <dbReference type="SAM" id="MobiDB-lite"/>
    </source>
</evidence>
<reference evidence="3 4" key="1">
    <citation type="submission" date="2019-04" db="EMBL/GenBank/DDBJ databases">
        <title>Fungal friends and foes A comparative genomics study of 23 Aspergillus species from section Flavi.</title>
        <authorList>
            <consortium name="DOE Joint Genome Institute"/>
            <person name="Kjaerbolling I."/>
            <person name="Vesth T.C."/>
            <person name="Frisvad J.C."/>
            <person name="Nybo J.L."/>
            <person name="Theobald S."/>
            <person name="Kildgaard S."/>
            <person name="Petersen T.I."/>
            <person name="Kuo A."/>
            <person name="Sato A."/>
            <person name="Lyhne E.K."/>
            <person name="Kogle M.E."/>
            <person name="Wiebenga A."/>
            <person name="Kun R.S."/>
            <person name="Lubbers R.J."/>
            <person name="Makela M.R."/>
            <person name="Barry K."/>
            <person name="Chovatia M."/>
            <person name="Clum A."/>
            <person name="Daum C."/>
            <person name="Haridas S."/>
            <person name="He G."/>
            <person name="LaButti K."/>
            <person name="Lipzen A."/>
            <person name="Mondo S."/>
            <person name="Pangilinan J."/>
            <person name="Riley R."/>
            <person name="Salamov A."/>
            <person name="Simmons B.A."/>
            <person name="Magnuson J.K."/>
            <person name="Henrissat B."/>
            <person name="Mortensen U.H."/>
            <person name="Larsen T.O."/>
            <person name="De vries R.P."/>
            <person name="Grigoriev I.V."/>
            <person name="Machida M."/>
            <person name="Baker S.E."/>
            <person name="Andersen M.R."/>
        </authorList>
    </citation>
    <scope>NUCLEOTIDE SEQUENCE [LARGE SCALE GENOMIC DNA]</scope>
    <source>
        <strain evidence="3 4">CBS 126849</strain>
    </source>
</reference>
<gene>
    <name evidence="3" type="ORF">BDV33DRAFT_184538</name>
</gene>
<evidence type="ECO:0000256" key="2">
    <source>
        <dbReference type="SAM" id="SignalP"/>
    </source>
</evidence>
<feature type="region of interest" description="Disordered" evidence="1">
    <location>
        <begin position="75"/>
        <end position="94"/>
    </location>
</feature>
<dbReference type="Proteomes" id="UP000326799">
    <property type="component" value="Unassembled WGS sequence"/>
</dbReference>
<keyword evidence="4" id="KW-1185">Reference proteome</keyword>
<feature type="compositionally biased region" description="Polar residues" evidence="1">
    <location>
        <begin position="354"/>
        <end position="368"/>
    </location>
</feature>
<name>A0A5N6E7L5_9EURO</name>
<feature type="compositionally biased region" description="Basic and acidic residues" evidence="1">
    <location>
        <begin position="320"/>
        <end position="336"/>
    </location>
</feature>
<sequence>MRPSLHRLLTILLNFVLLGMGLAESKAAVTQISTACFEAECQGHVSVIELLSDNAFLILLNRIWNQIPPTTRKHIQKVNGCKSKRPSKRPSAQSKIAPSMTLLESIPHWKNNVQSFFTTDGALQLNLACPITGLYNFLLLLEQRGEKDTWRTRFLKVIIHRLLRRVCGQYTRSIHVERAIRIVKKSGIVRDDSDLIGERITDWGKCGRRLELLCEDLNHLRHPTNDRLSKESHLGFLFHLPSYMTDDYIRKIPLKKSTRKIEIQRLHDGGLCRNAQDEAVDELAQKIFTFLWDKIERSIAREDFVSHEGPSSSHQPVSTAREKISGHMVAHDRRDEPPDDSLTRPVAKELEVEQGSNRNRLTRTTITQGDVLDASGTQPNPRSNSTGGPHCSKTSGTQGTQTSERHVDASPADHQLSMDTSPDYPNVHVYSQGRTPPEPNDEPFQLHETANHDYFNALPYIQNPFPLELNDETVQPQETANQGFYRKLAHAQNSLHLGFNDQPIPRQVYESQDIRDQPGTVERGVPLHIYNQQDVRSVNPSVQDQQRFKLLHQSGHQAYLGTERRANGHTGQDRVSNSVTFSCRPLPQHINVGM</sequence>
<feature type="compositionally biased region" description="Polar residues" evidence="1">
    <location>
        <begin position="309"/>
        <end position="318"/>
    </location>
</feature>
<feature type="chain" id="PRO_5024831669" evidence="2">
    <location>
        <begin position="24"/>
        <end position="594"/>
    </location>
</feature>
<accession>A0A5N6E7L5</accession>
<keyword evidence="2" id="KW-0732">Signal</keyword>
<organism evidence="3 4">
    <name type="scientific">Aspergillus novoparasiticus</name>
    <dbReference type="NCBI Taxonomy" id="986946"/>
    <lineage>
        <taxon>Eukaryota</taxon>
        <taxon>Fungi</taxon>
        <taxon>Dikarya</taxon>
        <taxon>Ascomycota</taxon>
        <taxon>Pezizomycotina</taxon>
        <taxon>Eurotiomycetes</taxon>
        <taxon>Eurotiomycetidae</taxon>
        <taxon>Eurotiales</taxon>
        <taxon>Aspergillaceae</taxon>
        <taxon>Aspergillus</taxon>
        <taxon>Aspergillus subgen. Circumdati</taxon>
    </lineage>
</organism>
<feature type="compositionally biased region" description="Basic residues" evidence="1">
    <location>
        <begin position="75"/>
        <end position="88"/>
    </location>
</feature>